<reference evidence="1 2" key="1">
    <citation type="submission" date="2019-07" db="EMBL/GenBank/DDBJ databases">
        <title>WGS assembly of Gossypium mustelinum.</title>
        <authorList>
            <person name="Chen Z.J."/>
            <person name="Sreedasyam A."/>
            <person name="Ando A."/>
            <person name="Song Q."/>
            <person name="De L."/>
            <person name="Hulse-Kemp A."/>
            <person name="Ding M."/>
            <person name="Ye W."/>
            <person name="Kirkbride R."/>
            <person name="Jenkins J."/>
            <person name="Plott C."/>
            <person name="Lovell J."/>
            <person name="Lin Y.-M."/>
            <person name="Vaughn R."/>
            <person name="Liu B."/>
            <person name="Li W."/>
            <person name="Simpson S."/>
            <person name="Scheffler B."/>
            <person name="Saski C."/>
            <person name="Grover C."/>
            <person name="Hu G."/>
            <person name="Conover J."/>
            <person name="Carlson J."/>
            <person name="Shu S."/>
            <person name="Boston L."/>
            <person name="Williams M."/>
            <person name="Peterson D."/>
            <person name="Mcgee K."/>
            <person name="Jones D."/>
            <person name="Wendel J."/>
            <person name="Stelly D."/>
            <person name="Grimwood J."/>
            <person name="Schmutz J."/>
        </authorList>
    </citation>
    <scope>NUCLEOTIDE SEQUENCE [LARGE SCALE GENOMIC DNA]</scope>
    <source>
        <strain evidence="1">1408120.09</strain>
    </source>
</reference>
<evidence type="ECO:0000313" key="2">
    <source>
        <dbReference type="Proteomes" id="UP000323597"/>
    </source>
</evidence>
<gene>
    <name evidence="1" type="ORF">E1A91_D02G171600v1</name>
</gene>
<dbReference type="AlphaFoldDB" id="A0A5D2VXV6"/>
<accession>A0A5D2VXV6</accession>
<proteinExistence type="predicted"/>
<protein>
    <submittedName>
        <fullName evidence="1">Uncharacterized protein</fullName>
    </submittedName>
</protein>
<organism evidence="1 2">
    <name type="scientific">Gossypium mustelinum</name>
    <name type="common">Cotton</name>
    <name type="synonym">Gossypium caicoense</name>
    <dbReference type="NCBI Taxonomy" id="34275"/>
    <lineage>
        <taxon>Eukaryota</taxon>
        <taxon>Viridiplantae</taxon>
        <taxon>Streptophyta</taxon>
        <taxon>Embryophyta</taxon>
        <taxon>Tracheophyta</taxon>
        <taxon>Spermatophyta</taxon>
        <taxon>Magnoliopsida</taxon>
        <taxon>eudicotyledons</taxon>
        <taxon>Gunneridae</taxon>
        <taxon>Pentapetalae</taxon>
        <taxon>rosids</taxon>
        <taxon>malvids</taxon>
        <taxon>Malvales</taxon>
        <taxon>Malvaceae</taxon>
        <taxon>Malvoideae</taxon>
        <taxon>Gossypium</taxon>
    </lineage>
</organism>
<dbReference type="EMBL" id="CM017650">
    <property type="protein sequence ID" value="TYI93966.1"/>
    <property type="molecule type" value="Genomic_DNA"/>
</dbReference>
<name>A0A5D2VXV6_GOSMU</name>
<sequence length="119" mass="12849">MRPTGSIGDDPAHDGPLLLSTKLCARVYNRSDPCIGLPRLGKLCASDYSDSPGSPLNIAQVESNGGDDSYVPVNVGTTSWYPDSGASHHVCRNVSALHDATPYSDREFEDKREKEKISN</sequence>
<evidence type="ECO:0000313" key="1">
    <source>
        <dbReference type="EMBL" id="TYI93966.1"/>
    </source>
</evidence>
<keyword evidence="2" id="KW-1185">Reference proteome</keyword>
<dbReference type="Proteomes" id="UP000323597">
    <property type="component" value="Chromosome D02"/>
</dbReference>